<name>A0ABD3NLV4_9STRA</name>
<evidence type="ECO:0000256" key="3">
    <source>
        <dbReference type="ARBA" id="ARBA00022475"/>
    </source>
</evidence>
<accession>A0ABD3NLV4</accession>
<dbReference type="AlphaFoldDB" id="A0ABD3NLV4"/>
<evidence type="ECO:0000256" key="8">
    <source>
        <dbReference type="ARBA" id="ARBA00035585"/>
    </source>
</evidence>
<comment type="catalytic activity">
    <reaction evidence="8">
        <text>fluoride(in) = fluoride(out)</text>
        <dbReference type="Rhea" id="RHEA:76159"/>
        <dbReference type="ChEBI" id="CHEBI:17051"/>
    </reaction>
    <physiologicalReaction direction="left-to-right" evidence="8">
        <dbReference type="Rhea" id="RHEA:76160"/>
    </physiologicalReaction>
</comment>
<reference evidence="10 11" key="1">
    <citation type="journal article" date="2020" name="G3 (Bethesda)">
        <title>Improved Reference Genome for Cyclotella cryptica CCMP332, a Model for Cell Wall Morphogenesis, Salinity Adaptation, and Lipid Production in Diatoms (Bacillariophyta).</title>
        <authorList>
            <person name="Roberts W.R."/>
            <person name="Downey K.M."/>
            <person name="Ruck E.C."/>
            <person name="Traller J.C."/>
            <person name="Alverson A.J."/>
        </authorList>
    </citation>
    <scope>NUCLEOTIDE SEQUENCE [LARGE SCALE GENOMIC DNA]</scope>
    <source>
        <strain evidence="10 11">CCMP332</strain>
    </source>
</reference>
<feature type="transmembrane region" description="Helical" evidence="9">
    <location>
        <begin position="120"/>
        <end position="141"/>
    </location>
</feature>
<evidence type="ECO:0000256" key="6">
    <source>
        <dbReference type="ARBA" id="ARBA00023136"/>
    </source>
</evidence>
<comment type="caution">
    <text evidence="10">The sequence shown here is derived from an EMBL/GenBank/DDBJ whole genome shotgun (WGS) entry which is preliminary data.</text>
</comment>
<gene>
    <name evidence="10" type="ORF">HJC23_003199</name>
</gene>
<evidence type="ECO:0000256" key="7">
    <source>
        <dbReference type="ARBA" id="ARBA00035120"/>
    </source>
</evidence>
<comment type="subcellular location">
    <subcellularLocation>
        <location evidence="2">Cell membrane</location>
        <topology evidence="2">Multi-pass membrane protein</topology>
    </subcellularLocation>
</comment>
<keyword evidence="11" id="KW-1185">Reference proteome</keyword>
<comment type="function">
    <text evidence="1">Fluoride channel required for the rapid expulsion of cytoplasmic fluoride.</text>
</comment>
<dbReference type="PANTHER" id="PTHR28259">
    <property type="entry name" value="FLUORIDE EXPORT PROTEIN 1-RELATED"/>
    <property type="match status" value="1"/>
</dbReference>
<evidence type="ECO:0008006" key="12">
    <source>
        <dbReference type="Google" id="ProtNLM"/>
    </source>
</evidence>
<dbReference type="GO" id="GO:0005886">
    <property type="term" value="C:plasma membrane"/>
    <property type="evidence" value="ECO:0007669"/>
    <property type="project" value="UniProtKB-SubCell"/>
</dbReference>
<protein>
    <recommendedName>
        <fullName evidence="12">Fluoride ion transporter CrcB</fullName>
    </recommendedName>
</protein>
<dbReference type="Proteomes" id="UP001516023">
    <property type="component" value="Unassembled WGS sequence"/>
</dbReference>
<keyword evidence="4 9" id="KW-0812">Transmembrane</keyword>
<organism evidence="10 11">
    <name type="scientific">Cyclotella cryptica</name>
    <dbReference type="NCBI Taxonomy" id="29204"/>
    <lineage>
        <taxon>Eukaryota</taxon>
        <taxon>Sar</taxon>
        <taxon>Stramenopiles</taxon>
        <taxon>Ochrophyta</taxon>
        <taxon>Bacillariophyta</taxon>
        <taxon>Coscinodiscophyceae</taxon>
        <taxon>Thalassiosirophycidae</taxon>
        <taxon>Stephanodiscales</taxon>
        <taxon>Stephanodiscaceae</taxon>
        <taxon>Cyclotella</taxon>
    </lineage>
</organism>
<evidence type="ECO:0000256" key="2">
    <source>
        <dbReference type="ARBA" id="ARBA00004651"/>
    </source>
</evidence>
<dbReference type="EMBL" id="JABMIG020000471">
    <property type="protein sequence ID" value="KAL3776975.1"/>
    <property type="molecule type" value="Genomic_DNA"/>
</dbReference>
<keyword evidence="6 9" id="KW-0472">Membrane</keyword>
<dbReference type="PANTHER" id="PTHR28259:SF1">
    <property type="entry name" value="FLUORIDE EXPORT PROTEIN 1-RELATED"/>
    <property type="match status" value="1"/>
</dbReference>
<keyword evidence="5 9" id="KW-1133">Transmembrane helix</keyword>
<proteinExistence type="inferred from homology"/>
<evidence type="ECO:0000313" key="11">
    <source>
        <dbReference type="Proteomes" id="UP001516023"/>
    </source>
</evidence>
<dbReference type="InterPro" id="IPR003691">
    <property type="entry name" value="FluC"/>
</dbReference>
<evidence type="ECO:0000313" key="10">
    <source>
        <dbReference type="EMBL" id="KAL3776975.1"/>
    </source>
</evidence>
<feature type="transmembrane region" description="Helical" evidence="9">
    <location>
        <begin position="88"/>
        <end position="108"/>
    </location>
</feature>
<comment type="similarity">
    <text evidence="7">Belongs to the fluoride channel Fluc/FEX (TC 1.A.43) family.</text>
</comment>
<evidence type="ECO:0000256" key="4">
    <source>
        <dbReference type="ARBA" id="ARBA00022692"/>
    </source>
</evidence>
<keyword evidence="3" id="KW-1003">Cell membrane</keyword>
<dbReference type="Pfam" id="PF02537">
    <property type="entry name" value="CRCB"/>
    <property type="match status" value="1"/>
</dbReference>
<evidence type="ECO:0000256" key="9">
    <source>
        <dbReference type="SAM" id="Phobius"/>
    </source>
</evidence>
<dbReference type="HAMAP" id="MF_00454">
    <property type="entry name" value="FluC"/>
    <property type="match status" value="1"/>
</dbReference>
<dbReference type="GO" id="GO:1903425">
    <property type="term" value="F:fluoride transmembrane transporter activity"/>
    <property type="evidence" value="ECO:0007669"/>
    <property type="project" value="UniProtKB-ARBA"/>
</dbReference>
<evidence type="ECO:0000256" key="1">
    <source>
        <dbReference type="ARBA" id="ARBA00002598"/>
    </source>
</evidence>
<evidence type="ECO:0000256" key="5">
    <source>
        <dbReference type="ARBA" id="ARBA00022989"/>
    </source>
</evidence>
<sequence>MIGDTAAVGIGAVVGALCRHEIGKIAHRKIAQDPKRWSYLNWHTACINICGSHILGFLAGIPIATPVRDSSPNSLKSDRFIQSISPRTRLLAAVGFCGSFTTFSTYSVEVLGFLSKGETLRAISYIAANNIGGIGAAYAGFNVAKRIIG</sequence>